<reference evidence="1 2" key="1">
    <citation type="submission" date="2014-02" db="EMBL/GenBank/DDBJ databases">
        <title>Single nucleus genome sequencing reveals high similarity among nuclei of an endomycorrhizal fungus.</title>
        <authorList>
            <person name="Lin K."/>
            <person name="Geurts R."/>
            <person name="Zhang Z."/>
            <person name="Limpens E."/>
            <person name="Saunders D.G."/>
            <person name="Mu D."/>
            <person name="Pang E."/>
            <person name="Cao H."/>
            <person name="Cha H."/>
            <person name="Lin T."/>
            <person name="Zhou Q."/>
            <person name="Shang Y."/>
            <person name="Li Y."/>
            <person name="Ivanov S."/>
            <person name="Sharma T."/>
            <person name="Velzen R.V."/>
            <person name="Ruijter N.D."/>
            <person name="Aanen D.K."/>
            <person name="Win J."/>
            <person name="Kamoun S."/>
            <person name="Bisseling T."/>
            <person name="Huang S."/>
        </authorList>
    </citation>
    <scope>NUCLEOTIDE SEQUENCE [LARGE SCALE GENOMIC DNA]</scope>
    <source>
        <strain evidence="2">DAOM197198w</strain>
    </source>
</reference>
<evidence type="ECO:0000313" key="2">
    <source>
        <dbReference type="Proteomes" id="UP000022910"/>
    </source>
</evidence>
<dbReference type="Gene3D" id="1.25.40.10">
    <property type="entry name" value="Tetratricopeptide repeat domain"/>
    <property type="match status" value="1"/>
</dbReference>
<dbReference type="Pfam" id="PF08238">
    <property type="entry name" value="Sel1"/>
    <property type="match status" value="1"/>
</dbReference>
<dbReference type="SMART" id="SM00671">
    <property type="entry name" value="SEL1"/>
    <property type="match status" value="1"/>
</dbReference>
<dbReference type="InterPro" id="IPR052748">
    <property type="entry name" value="ISR_Activator"/>
</dbReference>
<dbReference type="EMBL" id="JEMT01018555">
    <property type="protein sequence ID" value="EXX66637.1"/>
    <property type="molecule type" value="Genomic_DNA"/>
</dbReference>
<dbReference type="PANTHER" id="PTHR45011:SF1">
    <property type="entry name" value="DAP3-BINDING CELL DEATH ENHANCER 1"/>
    <property type="match status" value="1"/>
</dbReference>
<accession>A0A015JAX7</accession>
<name>A0A015JAX7_RHIIW</name>
<dbReference type="InterPro" id="IPR011990">
    <property type="entry name" value="TPR-like_helical_dom_sf"/>
</dbReference>
<evidence type="ECO:0000313" key="1">
    <source>
        <dbReference type="EMBL" id="EXX66637.1"/>
    </source>
</evidence>
<dbReference type="SUPFAM" id="SSF81901">
    <property type="entry name" value="HCP-like"/>
    <property type="match status" value="1"/>
</dbReference>
<organism evidence="1 2">
    <name type="scientific">Rhizophagus irregularis (strain DAOM 197198w)</name>
    <name type="common">Glomus intraradices</name>
    <dbReference type="NCBI Taxonomy" id="1432141"/>
    <lineage>
        <taxon>Eukaryota</taxon>
        <taxon>Fungi</taxon>
        <taxon>Fungi incertae sedis</taxon>
        <taxon>Mucoromycota</taxon>
        <taxon>Glomeromycotina</taxon>
        <taxon>Glomeromycetes</taxon>
        <taxon>Glomerales</taxon>
        <taxon>Glomeraceae</taxon>
        <taxon>Rhizophagus</taxon>
    </lineage>
</organism>
<sequence length="69" mass="7985">MKLQHLNVMKNQQGNLDAQFELGYCYEFGIGTEVDKTKAFELYNIAAKRGHIIAQYNFELLYESGDNHI</sequence>
<keyword evidence="2" id="KW-1185">Reference proteome</keyword>
<proteinExistence type="predicted"/>
<dbReference type="InterPro" id="IPR006597">
    <property type="entry name" value="Sel1-like"/>
</dbReference>
<dbReference type="HOGENOM" id="CLU_2777279_0_0_1"/>
<dbReference type="PANTHER" id="PTHR45011">
    <property type="entry name" value="DAP3-BINDING CELL DEATH ENHANCER 1"/>
    <property type="match status" value="1"/>
</dbReference>
<protein>
    <submittedName>
        <fullName evidence="1">Uncharacterized protein</fullName>
    </submittedName>
</protein>
<dbReference type="AlphaFoldDB" id="A0A015JAX7"/>
<comment type="caution">
    <text evidence="1">The sequence shown here is derived from an EMBL/GenBank/DDBJ whole genome shotgun (WGS) entry which is preliminary data.</text>
</comment>
<gene>
    <name evidence="1" type="ORF">RirG_121900</name>
</gene>
<dbReference type="Proteomes" id="UP000022910">
    <property type="component" value="Unassembled WGS sequence"/>
</dbReference>
<dbReference type="OrthoDB" id="2384430at2759"/>